<dbReference type="SMART" id="SM00530">
    <property type="entry name" value="HTH_XRE"/>
    <property type="match status" value="1"/>
</dbReference>
<protein>
    <recommendedName>
        <fullName evidence="1">HTH cro/C1-type domain-containing protein</fullName>
    </recommendedName>
</protein>
<accession>A0ABQ3BEU1</accession>
<dbReference type="SUPFAM" id="SSF47413">
    <property type="entry name" value="lambda repressor-like DNA-binding domains"/>
    <property type="match status" value="1"/>
</dbReference>
<dbReference type="InterPro" id="IPR010982">
    <property type="entry name" value="Lambda_DNA-bd_dom_sf"/>
</dbReference>
<dbReference type="Gene3D" id="1.10.260.40">
    <property type="entry name" value="lambda repressor-like DNA-binding domains"/>
    <property type="match status" value="1"/>
</dbReference>
<dbReference type="Pfam" id="PF01381">
    <property type="entry name" value="HTH_3"/>
    <property type="match status" value="1"/>
</dbReference>
<organism evidence="2 3">
    <name type="scientific">Cellvibrio zantedeschiae</name>
    <dbReference type="NCBI Taxonomy" id="1237077"/>
    <lineage>
        <taxon>Bacteria</taxon>
        <taxon>Pseudomonadati</taxon>
        <taxon>Pseudomonadota</taxon>
        <taxon>Gammaproteobacteria</taxon>
        <taxon>Cellvibrionales</taxon>
        <taxon>Cellvibrionaceae</taxon>
        <taxon>Cellvibrio</taxon>
    </lineage>
</organism>
<dbReference type="PROSITE" id="PS50943">
    <property type="entry name" value="HTH_CROC1"/>
    <property type="match status" value="1"/>
</dbReference>
<evidence type="ECO:0000313" key="3">
    <source>
        <dbReference type="Proteomes" id="UP000619761"/>
    </source>
</evidence>
<gene>
    <name evidence="2" type="ORF">GCM10011613_36320</name>
</gene>
<sequence length="207" mass="22310">MDMQLNKDQLRRERELRAWSQSHLAEVAGLSMRTVQRIETSGSASLESAKAIAAAFDTQVEALLAQDDPAVENSGAAKKSISKRLSALAAAVAVAAAGLWWSQAYADQIKVDLAVSEGEKPIASVHLLNEAGESSETKVDDRIKVKVTSTKQSDGNVFVDAQVYFYDGKNYQLKASPKLLVANKQSAAVSIDGLDGKAFHFIFTPQL</sequence>
<proteinExistence type="predicted"/>
<dbReference type="RefSeq" id="WP_189421283.1">
    <property type="nucleotide sequence ID" value="NZ_BMYZ01000005.1"/>
</dbReference>
<feature type="domain" description="HTH cro/C1-type" evidence="1">
    <location>
        <begin position="10"/>
        <end position="63"/>
    </location>
</feature>
<evidence type="ECO:0000313" key="2">
    <source>
        <dbReference type="EMBL" id="GGY88023.1"/>
    </source>
</evidence>
<dbReference type="Proteomes" id="UP000619761">
    <property type="component" value="Unassembled WGS sequence"/>
</dbReference>
<evidence type="ECO:0000259" key="1">
    <source>
        <dbReference type="PROSITE" id="PS50943"/>
    </source>
</evidence>
<reference evidence="3" key="1">
    <citation type="journal article" date="2019" name="Int. J. Syst. Evol. Microbiol.">
        <title>The Global Catalogue of Microorganisms (GCM) 10K type strain sequencing project: providing services to taxonomists for standard genome sequencing and annotation.</title>
        <authorList>
            <consortium name="The Broad Institute Genomics Platform"/>
            <consortium name="The Broad Institute Genome Sequencing Center for Infectious Disease"/>
            <person name="Wu L."/>
            <person name="Ma J."/>
        </authorList>
    </citation>
    <scope>NUCLEOTIDE SEQUENCE [LARGE SCALE GENOMIC DNA]</scope>
    <source>
        <strain evidence="3">KCTC 32239</strain>
    </source>
</reference>
<comment type="caution">
    <text evidence="2">The sequence shown here is derived from an EMBL/GenBank/DDBJ whole genome shotgun (WGS) entry which is preliminary data.</text>
</comment>
<dbReference type="InterPro" id="IPR001387">
    <property type="entry name" value="Cro/C1-type_HTH"/>
</dbReference>
<dbReference type="CDD" id="cd00093">
    <property type="entry name" value="HTH_XRE"/>
    <property type="match status" value="1"/>
</dbReference>
<name>A0ABQ3BEU1_9GAMM</name>
<dbReference type="EMBL" id="BMYZ01000005">
    <property type="protein sequence ID" value="GGY88023.1"/>
    <property type="molecule type" value="Genomic_DNA"/>
</dbReference>
<keyword evidence="3" id="KW-1185">Reference proteome</keyword>